<accession>A0AA37HVG9</accession>
<organism evidence="1 4">
    <name type="scientific">Segatella bryantii</name>
    <name type="common">Prevotella bryantii</name>
    <dbReference type="NCBI Taxonomy" id="77095"/>
    <lineage>
        <taxon>Bacteria</taxon>
        <taxon>Pseudomonadati</taxon>
        <taxon>Bacteroidota</taxon>
        <taxon>Bacteroidia</taxon>
        <taxon>Bacteroidales</taxon>
        <taxon>Prevotellaceae</taxon>
        <taxon>Segatella</taxon>
    </lineage>
</organism>
<sequence length="70" mass="8208">MASRRFAAHIVELADHSLYQAFVTLVDGIVVDYSEFSDEMPMTEWLGGKIEIHYDEFHVLRAYWNGRMLE</sequence>
<name>A0AA37HVG9_SEGBR</name>
<comment type="caution">
    <text evidence="1">The sequence shown here is derived from an EMBL/GenBank/DDBJ whole genome shotgun (WGS) entry which is preliminary data.</text>
</comment>
<reference evidence="1" key="2">
    <citation type="submission" date="2021-08" db="EMBL/GenBank/DDBJ databases">
        <title>Prevotella lacticifex sp. nov., isolated from rumen of cow.</title>
        <authorList>
            <person name="Shinkai T."/>
            <person name="Ikeyama N."/>
            <person name="Kumagai M."/>
            <person name="Ohmori H."/>
            <person name="Sakamoto M."/>
            <person name="Ohkuma M."/>
            <person name="Mitsumori M."/>
        </authorList>
    </citation>
    <scope>NUCLEOTIDE SEQUENCE</scope>
    <source>
        <strain evidence="1">DSM 11371</strain>
    </source>
</reference>
<dbReference type="GeneID" id="72479753"/>
<reference evidence="2 3" key="1">
    <citation type="submission" date="2017-08" db="EMBL/GenBank/DDBJ databases">
        <title>Comparative genomics of non-oral Prevotella species.</title>
        <authorList>
            <person name="Accetto T."/>
            <person name="Nograsek B."/>
            <person name="Avgustin G."/>
        </authorList>
    </citation>
    <scope>NUCLEOTIDE SEQUENCE [LARGE SCALE GENOMIC DNA]</scope>
    <source>
        <strain evidence="2 3">TC1-1</strain>
    </source>
</reference>
<gene>
    <name evidence="2" type="ORF">CIK91_12565</name>
    <name evidence="1" type="ORF">PRRU23_08960</name>
</gene>
<dbReference type="Proteomes" id="UP000216189">
    <property type="component" value="Unassembled WGS sequence"/>
</dbReference>
<dbReference type="Proteomes" id="UP000887043">
    <property type="component" value="Unassembled WGS sequence"/>
</dbReference>
<dbReference type="RefSeq" id="WP_006282398.1">
    <property type="nucleotide sequence ID" value="NZ_BPTR01000001.1"/>
</dbReference>
<evidence type="ECO:0000313" key="3">
    <source>
        <dbReference type="Proteomes" id="UP000216189"/>
    </source>
</evidence>
<proteinExistence type="predicted"/>
<evidence type="ECO:0000313" key="1">
    <source>
        <dbReference type="EMBL" id="GJG27196.1"/>
    </source>
</evidence>
<protein>
    <submittedName>
        <fullName evidence="1">Uncharacterized protein</fullName>
    </submittedName>
</protein>
<dbReference type="AlphaFoldDB" id="A0AA37HVG9"/>
<evidence type="ECO:0000313" key="4">
    <source>
        <dbReference type="Proteomes" id="UP000887043"/>
    </source>
</evidence>
<evidence type="ECO:0000313" key="2">
    <source>
        <dbReference type="EMBL" id="OYP53483.1"/>
    </source>
</evidence>
<dbReference type="EMBL" id="NPJF01000064">
    <property type="protein sequence ID" value="OYP53483.1"/>
    <property type="molecule type" value="Genomic_DNA"/>
</dbReference>
<keyword evidence="3" id="KW-1185">Reference proteome</keyword>
<dbReference type="EMBL" id="BPTR01000001">
    <property type="protein sequence ID" value="GJG27196.1"/>
    <property type="molecule type" value="Genomic_DNA"/>
</dbReference>